<dbReference type="AlphaFoldDB" id="A0A2K9LMK4"/>
<dbReference type="Proteomes" id="UP000235116">
    <property type="component" value="Chromosome"/>
</dbReference>
<dbReference type="OrthoDB" id="5485925at2"/>
<proteinExistence type="predicted"/>
<evidence type="ECO:0000313" key="2">
    <source>
        <dbReference type="Proteomes" id="UP000235116"/>
    </source>
</evidence>
<sequence length="460" mass="49922">MILVYDLIKHSNYRSFNFAKVLSSKQRTSWSIEMIQNKALFGSLFLLMSSAGFSADISVLERRPLFQIGNLDYVGGFRLPSSTLGESNATYSEGPIALGANGESIYVVGHARDQAVAEFRIPTLVDSMNVSSMNTASVVQNFSELLDRPATGNPQDMDRIGGLEYINGQLLVNTYIYYDAGRVGSHTTLVVRDAARLSSSAIGGYHGYDVSAHGAGWISRAPDEWHDVLGGTYITGAASGLPIISRWSVGPSGFAFNPTSMLNGASSSTIPTTTLLDFSLENPLGAGSQDVSDYLYNRDRNNDLWNHMSRAAYGFIVPGTRTYMTIGSSSGMQSGVGYKITQTDGNLCGGYCPVNPDDAANYYWLWDMNDLYRVKNGQMRSYEVMPYAYGSLEASVSYPHSTDTPVIGGAYDEASGLLYLSLRRGDTNSVSWTPLIVAFRVSTPSPPLPPANPGVQRVDE</sequence>
<dbReference type="EMBL" id="CP022684">
    <property type="protein sequence ID" value="AUM13599.1"/>
    <property type="molecule type" value="Genomic_DNA"/>
</dbReference>
<name>A0A2K9LMK4_9GAMM</name>
<gene>
    <name evidence="1" type="ORF">Kalk_14735</name>
</gene>
<keyword evidence="2" id="KW-1185">Reference proteome</keyword>
<evidence type="ECO:0000313" key="1">
    <source>
        <dbReference type="EMBL" id="AUM13599.1"/>
    </source>
</evidence>
<dbReference type="KEGG" id="kak:Kalk_14735"/>
<dbReference type="RefSeq" id="WP_101894974.1">
    <property type="nucleotide sequence ID" value="NZ_CP022684.1"/>
</dbReference>
<protein>
    <submittedName>
        <fullName evidence="1">Uncharacterized protein</fullName>
    </submittedName>
</protein>
<reference evidence="2" key="1">
    <citation type="submission" date="2017-08" db="EMBL/GenBank/DDBJ databases">
        <title>Direct submision.</title>
        <authorList>
            <person name="Kim S.-J."/>
            <person name="Rhee S.-K."/>
        </authorList>
    </citation>
    <scope>NUCLEOTIDE SEQUENCE [LARGE SCALE GENOMIC DNA]</scope>
    <source>
        <strain evidence="2">GI5</strain>
    </source>
</reference>
<accession>A0A2K9LMK4</accession>
<organism evidence="1 2">
    <name type="scientific">Ketobacter alkanivorans</name>
    <dbReference type="NCBI Taxonomy" id="1917421"/>
    <lineage>
        <taxon>Bacteria</taxon>
        <taxon>Pseudomonadati</taxon>
        <taxon>Pseudomonadota</taxon>
        <taxon>Gammaproteobacteria</taxon>
        <taxon>Pseudomonadales</taxon>
        <taxon>Ketobacteraceae</taxon>
        <taxon>Ketobacter</taxon>
    </lineage>
</organism>